<dbReference type="AlphaFoldDB" id="A0A371DQK4"/>
<evidence type="ECO:0000256" key="1">
    <source>
        <dbReference type="ARBA" id="ARBA00022723"/>
    </source>
</evidence>
<evidence type="ECO:0000256" key="2">
    <source>
        <dbReference type="ARBA" id="ARBA00022771"/>
    </source>
</evidence>
<proteinExistence type="predicted"/>
<evidence type="ECO:0000256" key="4">
    <source>
        <dbReference type="PROSITE-ProRule" id="PRU00042"/>
    </source>
</evidence>
<dbReference type="PROSITE" id="PS00518">
    <property type="entry name" value="ZF_RING_1"/>
    <property type="match status" value="1"/>
</dbReference>
<keyword evidence="9" id="KW-1185">Reference proteome</keyword>
<name>A0A371DQK4_9APHY</name>
<evidence type="ECO:0000313" key="8">
    <source>
        <dbReference type="EMBL" id="RDX54820.1"/>
    </source>
</evidence>
<dbReference type="InterPro" id="IPR001841">
    <property type="entry name" value="Znf_RING"/>
</dbReference>
<dbReference type="PROSITE" id="PS50089">
    <property type="entry name" value="ZF_RING_2"/>
    <property type="match status" value="1"/>
</dbReference>
<evidence type="ECO:0000313" key="9">
    <source>
        <dbReference type="Proteomes" id="UP000256964"/>
    </source>
</evidence>
<feature type="region of interest" description="Disordered" evidence="5">
    <location>
        <begin position="213"/>
        <end position="282"/>
    </location>
</feature>
<evidence type="ECO:0008006" key="10">
    <source>
        <dbReference type="Google" id="ProtNLM"/>
    </source>
</evidence>
<feature type="compositionally biased region" description="Polar residues" evidence="5">
    <location>
        <begin position="232"/>
        <end position="251"/>
    </location>
</feature>
<dbReference type="Proteomes" id="UP000256964">
    <property type="component" value="Unassembled WGS sequence"/>
</dbReference>
<dbReference type="EMBL" id="KZ857384">
    <property type="protein sequence ID" value="RDX54820.1"/>
    <property type="molecule type" value="Genomic_DNA"/>
</dbReference>
<dbReference type="GO" id="GO:0008270">
    <property type="term" value="F:zinc ion binding"/>
    <property type="evidence" value="ECO:0007669"/>
    <property type="project" value="UniProtKB-KW"/>
</dbReference>
<keyword evidence="1" id="KW-0479">Metal-binding</keyword>
<gene>
    <name evidence="8" type="ORF">OH76DRAFT_1002187</name>
</gene>
<evidence type="ECO:0000259" key="6">
    <source>
        <dbReference type="PROSITE" id="PS50089"/>
    </source>
</evidence>
<reference evidence="8 9" key="1">
    <citation type="journal article" date="2018" name="Biotechnol. Biofuels">
        <title>Integrative visual omics of the white-rot fungus Polyporus brumalis exposes the biotechnological potential of its oxidative enzymes for delignifying raw plant biomass.</title>
        <authorList>
            <person name="Miyauchi S."/>
            <person name="Rancon A."/>
            <person name="Drula E."/>
            <person name="Hage H."/>
            <person name="Chaduli D."/>
            <person name="Favel A."/>
            <person name="Grisel S."/>
            <person name="Henrissat B."/>
            <person name="Herpoel-Gimbert I."/>
            <person name="Ruiz-Duenas F.J."/>
            <person name="Chevret D."/>
            <person name="Hainaut M."/>
            <person name="Lin J."/>
            <person name="Wang M."/>
            <person name="Pangilinan J."/>
            <person name="Lipzen A."/>
            <person name="Lesage-Meessen L."/>
            <person name="Navarro D."/>
            <person name="Riley R."/>
            <person name="Grigoriev I.V."/>
            <person name="Zhou S."/>
            <person name="Raouche S."/>
            <person name="Rosso M.N."/>
        </authorList>
    </citation>
    <scope>NUCLEOTIDE SEQUENCE [LARGE SCALE GENOMIC DNA]</scope>
    <source>
        <strain evidence="8 9">BRFM 1820</strain>
    </source>
</reference>
<protein>
    <recommendedName>
        <fullName evidence="10">RING-type domain-containing protein</fullName>
    </recommendedName>
</protein>
<dbReference type="OrthoDB" id="2756487at2759"/>
<dbReference type="SUPFAM" id="SSF57850">
    <property type="entry name" value="RING/U-box"/>
    <property type="match status" value="1"/>
</dbReference>
<organism evidence="8 9">
    <name type="scientific">Lentinus brumalis</name>
    <dbReference type="NCBI Taxonomy" id="2498619"/>
    <lineage>
        <taxon>Eukaryota</taxon>
        <taxon>Fungi</taxon>
        <taxon>Dikarya</taxon>
        <taxon>Basidiomycota</taxon>
        <taxon>Agaricomycotina</taxon>
        <taxon>Agaricomycetes</taxon>
        <taxon>Polyporales</taxon>
        <taxon>Polyporaceae</taxon>
        <taxon>Lentinus</taxon>
    </lineage>
</organism>
<dbReference type="InterPro" id="IPR013087">
    <property type="entry name" value="Znf_C2H2_type"/>
</dbReference>
<evidence type="ECO:0000256" key="5">
    <source>
        <dbReference type="SAM" id="MobiDB-lite"/>
    </source>
</evidence>
<feature type="region of interest" description="Disordered" evidence="5">
    <location>
        <begin position="338"/>
        <end position="415"/>
    </location>
</feature>
<feature type="domain" description="RING-type" evidence="6">
    <location>
        <begin position="427"/>
        <end position="465"/>
    </location>
</feature>
<evidence type="ECO:0000256" key="3">
    <source>
        <dbReference type="ARBA" id="ARBA00022833"/>
    </source>
</evidence>
<dbReference type="InterPro" id="IPR017907">
    <property type="entry name" value="Znf_RING_CS"/>
</dbReference>
<accession>A0A371DQK4</accession>
<dbReference type="PROSITE" id="PS50157">
    <property type="entry name" value="ZINC_FINGER_C2H2_2"/>
    <property type="match status" value="1"/>
</dbReference>
<feature type="compositionally biased region" description="Basic and acidic residues" evidence="5">
    <location>
        <begin position="338"/>
        <end position="349"/>
    </location>
</feature>
<dbReference type="Gene3D" id="3.30.40.10">
    <property type="entry name" value="Zinc/RING finger domain, C3HC4 (zinc finger)"/>
    <property type="match status" value="1"/>
</dbReference>
<evidence type="ECO:0000259" key="7">
    <source>
        <dbReference type="PROSITE" id="PS50157"/>
    </source>
</evidence>
<keyword evidence="3" id="KW-0862">Zinc</keyword>
<feature type="domain" description="C2H2-type" evidence="7">
    <location>
        <begin position="6"/>
        <end position="35"/>
    </location>
</feature>
<dbReference type="STRING" id="139420.A0A371DQK4"/>
<dbReference type="InterPro" id="IPR013083">
    <property type="entry name" value="Znf_RING/FYVE/PHD"/>
</dbReference>
<dbReference type="PROSITE" id="PS00028">
    <property type="entry name" value="ZINC_FINGER_C2H2_1"/>
    <property type="match status" value="1"/>
</dbReference>
<sequence>MAKKKVVCNECKKKFKGEDECMMHGRVKGHQWQPPKTTSSIAQATATKGLARPAVSKPAAVASTSSATPIAKVVSVTTHHEETQASGSGLAAATAVYVPLLRTFCHLCQAYMPRHDHYNNPPKYSECGTCGIEFASKRLYEEHLANQRTCHVCHVHLGSHEGFDIHYRNSPNHPKCRRCGSGFMTTLQYGIHLAECISGIGTTVAPSSFAEKSVSVSHPEPGEDMVFEPSVGDQSLTSSLAVEPSPLTSSPPRHEAAPDVASDHPSNIDGPDHEDGHGSVQQDASVRPIAMGNSEMEQLDVHPSSPKASLSTDDDILESLNMRYGTEVVSRVRRLLQTEREHTETRSPRTQEACRGPTSSVQPGAIVRNHERSSISPSVHMDGTAGSERLAVSQTPPMRPASPVDKRRGLNSSAFHTSTPEAQSWHCRACHRDPCENTVAAFCGHIFCSSCLIQILRTDMCCSACGQVFLLKLDLRS</sequence>
<keyword evidence="2 4" id="KW-0863">Zinc-finger</keyword>